<name>B8LBX6_THAPS</name>
<dbReference type="InParanoid" id="B8LBX6"/>
<evidence type="ECO:0000256" key="3">
    <source>
        <dbReference type="SAM" id="MobiDB-lite"/>
    </source>
</evidence>
<dbReference type="InterPro" id="IPR051222">
    <property type="entry name" value="PPR/CCM1_RNA-binding"/>
</dbReference>
<dbReference type="PaxDb" id="35128-Thaps24332"/>
<dbReference type="InterPro" id="IPR011990">
    <property type="entry name" value="TPR-like_helical_dom_sf"/>
</dbReference>
<dbReference type="InterPro" id="IPR002885">
    <property type="entry name" value="PPR_rpt"/>
</dbReference>
<dbReference type="GO" id="GO:0003729">
    <property type="term" value="F:mRNA binding"/>
    <property type="evidence" value="ECO:0000318"/>
    <property type="project" value="GO_Central"/>
</dbReference>
<feature type="repeat" description="PPR" evidence="2">
    <location>
        <begin position="916"/>
        <end position="953"/>
    </location>
</feature>
<keyword evidence="5" id="KW-1185">Reference proteome</keyword>
<keyword evidence="1" id="KW-0677">Repeat</keyword>
<dbReference type="PANTHER" id="PTHR47942">
    <property type="entry name" value="TETRATRICOPEPTIDE REPEAT (TPR)-LIKE SUPERFAMILY PROTEIN-RELATED"/>
    <property type="match status" value="1"/>
</dbReference>
<dbReference type="HOGENOM" id="CLU_253950_0_0_1"/>
<dbReference type="GO" id="GO:0005737">
    <property type="term" value="C:cytoplasm"/>
    <property type="evidence" value="ECO:0000318"/>
    <property type="project" value="GO_Central"/>
</dbReference>
<sequence>MYCRRVRLRLAFPVTPTFYRAHRKSIPLRYQSTDQHHLALATIKSVPSVSVSLQGGNSPATSYLGERRSVSTGIEPIPPSYQREGSPPSATPTATRGDGDVFDITRRLLTPNDDGNITVQRFSESLIDARTNKSYLQSLELSSHEAKSMLILPPELLKDVHLAITHFSKRENFGGMALPGAKLPFVKHKQKVLGPIICTKLLELIGVPHYYSQLSQFPSSSQYSSTASPTIVVHSSQVDQILHCCLQTSVALSHSCNTGRNSLIGYDFSSHAPTASTAGNKTSAHLVEDIWRCVWNMQIKYTSGKKSGENDRYQQHPAPISQNVRIGRVGSVGVKYNAVIEYLQDHQKDADKRRTTIPWDKKDRRRYDQSVAIFNSVLASYAKLGSSATGARAEVRRGMAQNAERLLLEVAAKKKADVLSPSTTLQCMQPDVISFNTAMKAWSELSPRQRNLEHNDFSGSSLVTLTAERTEAILDMMQELWDEDRSTRSTQESIQTAWDEYEDGGLHQLKAVAPNTSSYNTVLNAWSRSSDRDAASKAMAVFLKMLDRCNISFVGRELLMLNNSPNGKWDEGFGALPDSRTFVALLGCCHNRSLSMNFEDSLDLIETIFAYMKQYDKQMQWSRDKGLLRGGVEPVLNEFTCIALVKALSALPKTSWDESHQSCLRIDEIIAEGMERDKGTSKPTGITRGLAIHAWRSCADWTRGDREQLKVSAKKAGAHVDILLSELEGRTKGTESSSILRAVNNVIALYGEAAMPDEAEALFLRAKECNVHNFESLSAVIDALTVNSSQGISYAINAQQYLLEFEQSRTSSLLGPDMKYTRLYNAVISGLVNSDSVYDGCNLAQSLLSRMIWSHETNPKHIARPNTTSFVTVMAALANGGDHTDTIESLLSKMESMRDQRKQSLRDVLEANVMPNIVAYNILLKSYARSQKNEAIASALKLFGRMESDSATPSPDDVSQSLMAGILSGKVQSANNGEESSTNSTNFLVDDITLDNLSIPIMKRTVDGAKQGVALLWKLEELYKAGDIGFKPDIFLYNMVMNAWQLCERSNDNTAISPAEEAQAILDHVFEQHEAGDKDLAPNDASFSMCIHTWCKSNQPDAVERAEAILRRKIEYAKINDNICIGPADYNSIITKWRYDADNGPERASRLFEDMMQRSDEIGHQSPTTVTLNCLLAVHGKSNDVKCGEKAEAYLRRMNDLQREGKSSIIPDLISYRSCIDAWIRQKDVISPSRVEALVHEMIDRYKKEGREDLKPDSICFNSVLKACNLAPVTWNKEETANGIEHPIAIANRIFALMQRKNEFNAKPTHSTYAFMFRIYNRHMDFKDQRYAPLIRTLWSRCCRDGLVSDFSLECFRRSIPESVYWEAIGGESRFRRMGKVGIESVRAEHLPREWRRRVAPSNKPTP</sequence>
<dbReference type="eggNOG" id="KOG4197">
    <property type="taxonomic scope" value="Eukaryota"/>
</dbReference>
<dbReference type="STRING" id="35128.B8LBX6"/>
<evidence type="ECO:0000313" key="4">
    <source>
        <dbReference type="EMBL" id="EED87261.1"/>
    </source>
</evidence>
<dbReference type="PROSITE" id="PS51375">
    <property type="entry name" value="PPR"/>
    <property type="match status" value="1"/>
</dbReference>
<dbReference type="RefSeq" id="XP_002296565.1">
    <property type="nucleotide sequence ID" value="XM_002296529.1"/>
</dbReference>
<reference evidence="4 5" key="2">
    <citation type="journal article" date="2008" name="Nature">
        <title>The Phaeodactylum genome reveals the evolutionary history of diatom genomes.</title>
        <authorList>
            <person name="Bowler C."/>
            <person name="Allen A.E."/>
            <person name="Badger J.H."/>
            <person name="Grimwood J."/>
            <person name="Jabbari K."/>
            <person name="Kuo A."/>
            <person name="Maheswari U."/>
            <person name="Martens C."/>
            <person name="Maumus F."/>
            <person name="Otillar R.P."/>
            <person name="Rayko E."/>
            <person name="Salamov A."/>
            <person name="Vandepoele K."/>
            <person name="Beszteri B."/>
            <person name="Gruber A."/>
            <person name="Heijde M."/>
            <person name="Katinka M."/>
            <person name="Mock T."/>
            <person name="Valentin K."/>
            <person name="Verret F."/>
            <person name="Berges J.A."/>
            <person name="Brownlee C."/>
            <person name="Cadoret J.P."/>
            <person name="Chiovitti A."/>
            <person name="Choi C.J."/>
            <person name="Coesel S."/>
            <person name="De Martino A."/>
            <person name="Detter J.C."/>
            <person name="Durkin C."/>
            <person name="Falciatore A."/>
            <person name="Fournet J."/>
            <person name="Haruta M."/>
            <person name="Huysman M.J."/>
            <person name="Jenkins B.D."/>
            <person name="Jiroutova K."/>
            <person name="Jorgensen R.E."/>
            <person name="Joubert Y."/>
            <person name="Kaplan A."/>
            <person name="Kroger N."/>
            <person name="Kroth P.G."/>
            <person name="La Roche J."/>
            <person name="Lindquist E."/>
            <person name="Lommer M."/>
            <person name="Martin-Jezequel V."/>
            <person name="Lopez P.J."/>
            <person name="Lucas S."/>
            <person name="Mangogna M."/>
            <person name="McGinnis K."/>
            <person name="Medlin L.K."/>
            <person name="Montsant A."/>
            <person name="Oudot-Le Secq M.P."/>
            <person name="Napoli C."/>
            <person name="Obornik M."/>
            <person name="Parker M.S."/>
            <person name="Petit J.L."/>
            <person name="Porcel B.M."/>
            <person name="Poulsen N."/>
            <person name="Robison M."/>
            <person name="Rychlewski L."/>
            <person name="Rynearson T.A."/>
            <person name="Schmutz J."/>
            <person name="Shapiro H."/>
            <person name="Siaut M."/>
            <person name="Stanley M."/>
            <person name="Sussman M.R."/>
            <person name="Taylor A.R."/>
            <person name="Vardi A."/>
            <person name="von Dassow P."/>
            <person name="Vyverman W."/>
            <person name="Willis A."/>
            <person name="Wyrwicz L.S."/>
            <person name="Rokhsar D.S."/>
            <person name="Weissenbach J."/>
            <person name="Armbrust E.V."/>
            <person name="Green B.R."/>
            <person name="Van de Peer Y."/>
            <person name="Grigoriev I.V."/>
        </authorList>
    </citation>
    <scope>NUCLEOTIDE SEQUENCE [LARGE SCALE GENOMIC DNA]</scope>
    <source>
        <strain evidence="4 5">CCMP1335</strain>
    </source>
</reference>
<dbReference type="GO" id="GO:0006397">
    <property type="term" value="P:mRNA processing"/>
    <property type="evidence" value="ECO:0000318"/>
    <property type="project" value="GO_Central"/>
</dbReference>
<evidence type="ECO:0000313" key="5">
    <source>
        <dbReference type="Proteomes" id="UP000001449"/>
    </source>
</evidence>
<organism evidence="4 5">
    <name type="scientific">Thalassiosira pseudonana</name>
    <name type="common">Marine diatom</name>
    <name type="synonym">Cyclotella nana</name>
    <dbReference type="NCBI Taxonomy" id="35128"/>
    <lineage>
        <taxon>Eukaryota</taxon>
        <taxon>Sar</taxon>
        <taxon>Stramenopiles</taxon>
        <taxon>Ochrophyta</taxon>
        <taxon>Bacillariophyta</taxon>
        <taxon>Coscinodiscophyceae</taxon>
        <taxon>Thalassiosirophycidae</taxon>
        <taxon>Thalassiosirales</taxon>
        <taxon>Thalassiosiraceae</taxon>
        <taxon>Thalassiosira</taxon>
    </lineage>
</organism>
<gene>
    <name evidence="4" type="ORF">THAPSDRAFT_24332</name>
</gene>
<dbReference type="Proteomes" id="UP000001449">
    <property type="component" value="Chromosome 11"/>
</dbReference>
<dbReference type="EMBL" id="DS999415">
    <property type="protein sequence ID" value="EED87261.1"/>
    <property type="molecule type" value="Genomic_DNA"/>
</dbReference>
<evidence type="ECO:0008006" key="6">
    <source>
        <dbReference type="Google" id="ProtNLM"/>
    </source>
</evidence>
<reference evidence="4 5" key="1">
    <citation type="journal article" date="2004" name="Science">
        <title>The genome of the diatom Thalassiosira pseudonana: ecology, evolution, and metabolism.</title>
        <authorList>
            <person name="Armbrust E.V."/>
            <person name="Berges J.A."/>
            <person name="Bowler C."/>
            <person name="Green B.R."/>
            <person name="Martinez D."/>
            <person name="Putnam N.H."/>
            <person name="Zhou S."/>
            <person name="Allen A.E."/>
            <person name="Apt K.E."/>
            <person name="Bechner M."/>
            <person name="Brzezinski M.A."/>
            <person name="Chaal B.K."/>
            <person name="Chiovitti A."/>
            <person name="Davis A.K."/>
            <person name="Demarest M.S."/>
            <person name="Detter J.C."/>
            <person name="Glavina T."/>
            <person name="Goodstein D."/>
            <person name="Hadi M.Z."/>
            <person name="Hellsten U."/>
            <person name="Hildebrand M."/>
            <person name="Jenkins B.D."/>
            <person name="Jurka J."/>
            <person name="Kapitonov V.V."/>
            <person name="Kroger N."/>
            <person name="Lau W.W."/>
            <person name="Lane T.W."/>
            <person name="Larimer F.W."/>
            <person name="Lippmeier J.C."/>
            <person name="Lucas S."/>
            <person name="Medina M."/>
            <person name="Montsant A."/>
            <person name="Obornik M."/>
            <person name="Parker M.S."/>
            <person name="Palenik B."/>
            <person name="Pazour G.J."/>
            <person name="Richardson P.M."/>
            <person name="Rynearson T.A."/>
            <person name="Saito M.A."/>
            <person name="Schwartz D.C."/>
            <person name="Thamatrakoln K."/>
            <person name="Valentin K."/>
            <person name="Vardi A."/>
            <person name="Wilkerson F.P."/>
            <person name="Rokhsar D.S."/>
        </authorList>
    </citation>
    <scope>NUCLEOTIDE SEQUENCE [LARGE SCALE GENOMIC DNA]</scope>
    <source>
        <strain evidence="4 5">CCMP1335</strain>
    </source>
</reference>
<accession>B8LBX6</accession>
<dbReference type="Pfam" id="PF13812">
    <property type="entry name" value="PPR_3"/>
    <property type="match status" value="1"/>
</dbReference>
<feature type="region of interest" description="Disordered" evidence="3">
    <location>
        <begin position="56"/>
        <end position="99"/>
    </location>
</feature>
<proteinExistence type="predicted"/>
<dbReference type="Gene3D" id="1.25.40.10">
    <property type="entry name" value="Tetratricopeptide repeat domain"/>
    <property type="match status" value="4"/>
</dbReference>
<protein>
    <recommendedName>
        <fullName evidence="6">Pentacotripeptide-repeat region of PRORP domain-containing protein</fullName>
    </recommendedName>
</protein>
<dbReference type="OMA" id="VWNMQIK"/>
<dbReference type="PANTHER" id="PTHR47942:SF63">
    <property type="entry name" value="PENTATRICOPEPTIDE REPEAT-CONTAINING PROTEIN"/>
    <property type="match status" value="1"/>
</dbReference>
<evidence type="ECO:0000256" key="2">
    <source>
        <dbReference type="PROSITE-ProRule" id="PRU00708"/>
    </source>
</evidence>
<dbReference type="GeneID" id="7443301"/>
<evidence type="ECO:0000256" key="1">
    <source>
        <dbReference type="ARBA" id="ARBA00022737"/>
    </source>
</evidence>
<dbReference type="KEGG" id="tps:THAPSDRAFT_24332"/>